<feature type="binding site" evidence="4">
    <location>
        <position position="145"/>
    </location>
    <ligand>
        <name>NADP(+)</name>
        <dbReference type="ChEBI" id="CHEBI:58349"/>
    </ligand>
</feature>
<dbReference type="Proteomes" id="UP000064007">
    <property type="component" value="Chromosome 1"/>
</dbReference>
<keyword evidence="3 4" id="KW-0119">Carbohydrate metabolism</keyword>
<sequence>MIILTGGAGMIGSVIAWHLNSILDKKDIIIVDDIQHPDQRNNLSKRTYIDYLDKDDLFPWLEKKKEIEAIIHMGAISATTETNFNKLLNQNIRYSQNLWRYAADHGVPFLYASSAATYGGGEFGYDDNESELRKLSPLNAYGYSKQFFDQWVVQQVTAKEKTPPQWCGFKFFNVYGPNEYHKDRMASVVFHAFNQLKAEGEIRLFKSDRPDYKDGMQLRDFVYVKDAAAAVLHFLSHKKHSGIYNVGTGKASSFKALAESLVKSIKGDLNAIKYIDMPNDLKGKYQYFTEANIKKLKDAGYTKPFHTIEEGIKDYAINYLTKSDTYA</sequence>
<dbReference type="GO" id="GO:0097171">
    <property type="term" value="P:ADP-L-glycero-beta-D-manno-heptose biosynthetic process"/>
    <property type="evidence" value="ECO:0007669"/>
    <property type="project" value="UniProtKB-UniPathway"/>
</dbReference>
<dbReference type="InterPro" id="IPR036291">
    <property type="entry name" value="NAD(P)-bd_dom_sf"/>
</dbReference>
<feature type="binding site" evidence="4">
    <location>
        <position position="191"/>
    </location>
    <ligand>
        <name>substrate</name>
    </ligand>
</feature>
<organism evidence="6 7">
    <name type="scientific">Candidatus Methylopumilus planktonicus</name>
    <dbReference type="NCBI Taxonomy" id="1581557"/>
    <lineage>
        <taxon>Bacteria</taxon>
        <taxon>Pseudomonadati</taxon>
        <taxon>Pseudomonadota</taxon>
        <taxon>Betaproteobacteria</taxon>
        <taxon>Nitrosomonadales</taxon>
        <taxon>Methylophilaceae</taxon>
        <taxon>Candidatus Methylopumilus</taxon>
    </lineage>
</organism>
<dbReference type="GO" id="GO:0005975">
    <property type="term" value="P:carbohydrate metabolic process"/>
    <property type="evidence" value="ECO:0007669"/>
    <property type="project" value="UniProtKB-UniRule"/>
</dbReference>
<feature type="binding site" evidence="4">
    <location>
        <position position="173"/>
    </location>
    <ligand>
        <name>substrate</name>
    </ligand>
</feature>
<dbReference type="Gene3D" id="3.90.25.10">
    <property type="entry name" value="UDP-galactose 4-epimerase, domain 1"/>
    <property type="match status" value="1"/>
</dbReference>
<comment type="similarity">
    <text evidence="4">Belongs to the NAD(P)-dependent epimerase/dehydratase family. HldD subfamily.</text>
</comment>
<dbReference type="CDD" id="cd05248">
    <property type="entry name" value="ADP_GME_SDR_e"/>
    <property type="match status" value="1"/>
</dbReference>
<dbReference type="PANTHER" id="PTHR43103">
    <property type="entry name" value="NUCLEOSIDE-DIPHOSPHATE-SUGAR EPIMERASE"/>
    <property type="match status" value="1"/>
</dbReference>
<evidence type="ECO:0000256" key="3">
    <source>
        <dbReference type="ARBA" id="ARBA00023277"/>
    </source>
</evidence>
<feature type="active site" description="Proton acceptor" evidence="4">
    <location>
        <position position="141"/>
    </location>
</feature>
<comment type="cofactor">
    <cofactor evidence="4">
        <name>NADP(+)</name>
        <dbReference type="ChEBI" id="CHEBI:58349"/>
    </cofactor>
    <text evidence="4">Binds 1 NADP(+) per subunit.</text>
</comment>
<dbReference type="Pfam" id="PF01370">
    <property type="entry name" value="Epimerase"/>
    <property type="match status" value="1"/>
</dbReference>
<protein>
    <recommendedName>
        <fullName evidence="4">ADP-L-glycero-D-manno-heptose-6-epimerase</fullName>
        <ecNumber evidence="4">5.1.3.20</ecNumber>
    </recommendedName>
    <alternativeName>
        <fullName evidence="4">ADP-L-glycero-beta-D-manno-heptose-6-epimerase</fullName>
        <shortName evidence="4">ADP-glyceromanno-heptose 6-epimerase</shortName>
        <shortName evidence="4">ADP-hep 6-epimerase</shortName>
        <shortName evidence="4">AGME</shortName>
    </alternativeName>
</protein>
<dbReference type="OrthoDB" id="9803010at2"/>
<feature type="binding site" evidence="4">
    <location>
        <position position="39"/>
    </location>
    <ligand>
        <name>NADP(+)</name>
        <dbReference type="ChEBI" id="CHEBI:58349"/>
    </ligand>
</feature>
<feature type="binding site" evidence="4">
    <location>
        <position position="184"/>
    </location>
    <ligand>
        <name>substrate</name>
    </ligand>
</feature>
<comment type="function">
    <text evidence="4">Catalyzes the interconversion between ADP-D-glycero-beta-D-manno-heptose and ADP-L-glycero-beta-D-manno-heptose via an epimerization at carbon 6 of the heptose.</text>
</comment>
<dbReference type="KEGG" id="mbat:BN1208_1045"/>
<feature type="binding site" evidence="4">
    <location>
        <position position="285"/>
    </location>
    <ligand>
        <name>substrate</name>
    </ligand>
</feature>
<keyword evidence="1 4" id="KW-0521">NADP</keyword>
<dbReference type="EMBL" id="LN827929">
    <property type="protein sequence ID" value="CEZ19926.1"/>
    <property type="molecule type" value="Genomic_DNA"/>
</dbReference>
<comment type="domain">
    <text evidence="4">Contains a large N-terminal NADP-binding domain, and a smaller C-terminal substrate-binding domain.</text>
</comment>
<comment type="catalytic activity">
    <reaction evidence="4">
        <text>ADP-D-glycero-beta-D-manno-heptose = ADP-L-glycero-beta-D-manno-heptose</text>
        <dbReference type="Rhea" id="RHEA:17577"/>
        <dbReference type="ChEBI" id="CHEBI:59967"/>
        <dbReference type="ChEBI" id="CHEBI:61506"/>
        <dbReference type="EC" id="5.1.3.20"/>
    </reaction>
</comment>
<keyword evidence="2 4" id="KW-0413">Isomerase</keyword>
<dbReference type="NCBIfam" id="TIGR02197">
    <property type="entry name" value="heptose_epim"/>
    <property type="match status" value="1"/>
</dbReference>
<feature type="active site" description="Proton acceptor" evidence="4">
    <location>
        <position position="182"/>
    </location>
</feature>
<keyword evidence="7" id="KW-1185">Reference proteome</keyword>
<dbReference type="EC" id="5.1.3.20" evidence="4"/>
<proteinExistence type="inferred from homology"/>
<feature type="domain" description="NAD-dependent epimerase/dehydratase" evidence="5">
    <location>
        <begin position="2"/>
        <end position="247"/>
    </location>
</feature>
<feature type="binding site" evidence="4">
    <location>
        <begin position="73"/>
        <end position="77"/>
    </location>
    <ligand>
        <name>NADP(+)</name>
        <dbReference type="ChEBI" id="CHEBI:58349"/>
    </ligand>
</feature>
<dbReference type="HAMAP" id="MF_01601">
    <property type="entry name" value="Heptose_epimerase"/>
    <property type="match status" value="1"/>
</dbReference>
<gene>
    <name evidence="6" type="primary">waaD</name>
    <name evidence="4" type="synonym">hldD</name>
    <name evidence="6" type="ORF">BN1208_1045</name>
</gene>
<dbReference type="GO" id="GO:0008712">
    <property type="term" value="F:ADP-glyceromanno-heptose 6-epimerase activity"/>
    <property type="evidence" value="ECO:0007669"/>
    <property type="project" value="UniProtKB-UniRule"/>
</dbReference>
<comment type="subunit">
    <text evidence="4">Homopentamer.</text>
</comment>
<feature type="binding site" evidence="4">
    <location>
        <position position="182"/>
    </location>
    <ligand>
        <name>NADP(+)</name>
        <dbReference type="ChEBI" id="CHEBI:58349"/>
    </ligand>
</feature>
<comment type="pathway">
    <text evidence="4">Nucleotide-sugar biosynthesis; ADP-L-glycero-beta-D-manno-heptose biosynthesis; ADP-L-glycero-beta-D-manno-heptose from D-glycero-beta-D-manno-heptose 7-phosphate: step 4/4.</text>
</comment>
<evidence type="ECO:0000259" key="5">
    <source>
        <dbReference type="Pfam" id="PF01370"/>
    </source>
</evidence>
<comment type="caution">
    <text evidence="4">Lacks conserved residue(s) required for the propagation of feature annotation.</text>
</comment>
<dbReference type="InterPro" id="IPR001509">
    <property type="entry name" value="Epimerase_deHydtase"/>
</dbReference>
<dbReference type="UniPathway" id="UPA00356">
    <property type="reaction ID" value="UER00440"/>
</dbReference>
<dbReference type="RefSeq" id="WP_046488557.1">
    <property type="nucleotide sequence ID" value="NZ_LN827929.1"/>
</dbReference>
<dbReference type="InterPro" id="IPR011912">
    <property type="entry name" value="Heptose_epim"/>
</dbReference>
<accession>A0A0D6EWR7</accession>
<feature type="binding site" evidence="4">
    <location>
        <position position="219"/>
    </location>
    <ligand>
        <name>substrate</name>
    </ligand>
</feature>
<feature type="binding site" evidence="4">
    <location>
        <begin position="205"/>
        <end position="208"/>
    </location>
    <ligand>
        <name>substrate</name>
    </ligand>
</feature>
<dbReference type="HOGENOM" id="CLU_007383_1_3_4"/>
<feature type="binding site" evidence="4">
    <location>
        <position position="54"/>
    </location>
    <ligand>
        <name>NADP(+)</name>
        <dbReference type="ChEBI" id="CHEBI:58349"/>
    </ligand>
</feature>
<reference evidence="7" key="1">
    <citation type="submission" date="2014-12" db="EMBL/GenBank/DDBJ databases">
        <authorList>
            <person name="Salcher M.M."/>
        </authorList>
    </citation>
    <scope>NUCLEOTIDE SEQUENCE [LARGE SCALE GENOMIC DNA]</scope>
    <source>
        <strain evidence="7">MMS-10A-171</strain>
    </source>
</reference>
<dbReference type="Gene3D" id="3.40.50.720">
    <property type="entry name" value="NAD(P)-binding Rossmann-like Domain"/>
    <property type="match status" value="1"/>
</dbReference>
<evidence type="ECO:0000313" key="6">
    <source>
        <dbReference type="EMBL" id="CEZ19926.1"/>
    </source>
</evidence>
<dbReference type="GO" id="GO:0050661">
    <property type="term" value="F:NADP binding"/>
    <property type="evidence" value="ECO:0007669"/>
    <property type="project" value="InterPro"/>
</dbReference>
<dbReference type="AlphaFoldDB" id="A0A0D6EWR7"/>
<feature type="binding site" evidence="4">
    <location>
        <position position="174"/>
    </location>
    <ligand>
        <name>NADP(+)</name>
        <dbReference type="ChEBI" id="CHEBI:58349"/>
    </ligand>
</feature>
<dbReference type="PANTHER" id="PTHR43103:SF3">
    <property type="entry name" value="ADP-L-GLYCERO-D-MANNO-HEPTOSE-6-EPIMERASE"/>
    <property type="match status" value="1"/>
</dbReference>
<feature type="binding site" evidence="4">
    <location>
        <begin position="10"/>
        <end position="11"/>
    </location>
    <ligand>
        <name>NADP(+)</name>
        <dbReference type="ChEBI" id="CHEBI:58349"/>
    </ligand>
</feature>
<evidence type="ECO:0000256" key="1">
    <source>
        <dbReference type="ARBA" id="ARBA00022857"/>
    </source>
</evidence>
<feature type="binding site" evidence="4">
    <location>
        <begin position="32"/>
        <end position="33"/>
    </location>
    <ligand>
        <name>NADP(+)</name>
        <dbReference type="ChEBI" id="CHEBI:58349"/>
    </ligand>
</feature>
<evidence type="ECO:0000313" key="7">
    <source>
        <dbReference type="Proteomes" id="UP000064007"/>
    </source>
</evidence>
<evidence type="ECO:0000256" key="2">
    <source>
        <dbReference type="ARBA" id="ARBA00023235"/>
    </source>
</evidence>
<dbReference type="STRING" id="1581557.BN1208_1045"/>
<dbReference type="SUPFAM" id="SSF51735">
    <property type="entry name" value="NAD(P)-binding Rossmann-fold domains"/>
    <property type="match status" value="1"/>
</dbReference>
<evidence type="ECO:0000256" key="4">
    <source>
        <dbReference type="HAMAP-Rule" id="MF_01601"/>
    </source>
</evidence>
<name>A0A0D6EWR7_9PROT</name>